<gene>
    <name evidence="5" type="ORF">OEV82_05860</name>
</gene>
<dbReference type="InterPro" id="IPR003959">
    <property type="entry name" value="ATPase_AAA_core"/>
</dbReference>
<keyword evidence="6" id="KW-1185">Reference proteome</keyword>
<accession>A0ABT2WE74</accession>
<dbReference type="SUPFAM" id="SSF52540">
    <property type="entry name" value="P-loop containing nucleoside triphosphate hydrolases"/>
    <property type="match status" value="2"/>
</dbReference>
<dbReference type="PRINTS" id="PR00819">
    <property type="entry name" value="CBXCFQXSUPER"/>
</dbReference>
<dbReference type="PANTHER" id="PTHR43392">
    <property type="entry name" value="AAA-TYPE ATPASE FAMILY PROTEIN / ANKYRIN REPEAT FAMILY PROTEIN"/>
    <property type="match status" value="1"/>
</dbReference>
<dbReference type="Pfam" id="PF17866">
    <property type="entry name" value="AAA_lid_6"/>
    <property type="match status" value="2"/>
</dbReference>
<dbReference type="Proteomes" id="UP001208656">
    <property type="component" value="Unassembled WGS sequence"/>
</dbReference>
<reference evidence="5 6" key="1">
    <citation type="submission" date="2022-10" db="EMBL/GenBank/DDBJ databases">
        <title>Description of Fervidibacillus gen. nov. in the family Fervidibacillaceae fam. nov. with two species, Fervidibacillus albus sp. nov., and Fervidibacillus halotolerans sp. nov., isolated from tidal flat sediments.</title>
        <authorList>
            <person name="Kwon K.K."/>
            <person name="Yang S.-H."/>
        </authorList>
    </citation>
    <scope>NUCLEOTIDE SEQUENCE [LARGE SCALE GENOMIC DNA]</scope>
    <source>
        <strain evidence="5 6">DSM 23332</strain>
    </source>
</reference>
<dbReference type="InterPro" id="IPR050773">
    <property type="entry name" value="CbxX/CfxQ_RuBisCO_ESX"/>
</dbReference>
<feature type="domain" description="AAA+ ATPase" evidence="4">
    <location>
        <begin position="540"/>
        <end position="678"/>
    </location>
</feature>
<evidence type="ECO:0000313" key="6">
    <source>
        <dbReference type="Proteomes" id="UP001208656"/>
    </source>
</evidence>
<feature type="domain" description="AAA+ ATPase" evidence="4">
    <location>
        <begin position="264"/>
        <end position="406"/>
    </location>
</feature>
<evidence type="ECO:0000256" key="3">
    <source>
        <dbReference type="ARBA" id="ARBA00022840"/>
    </source>
</evidence>
<comment type="caution">
    <text evidence="5">The sequence shown here is derived from an EMBL/GenBank/DDBJ whole genome shotgun (WGS) entry which is preliminary data.</text>
</comment>
<evidence type="ECO:0000259" key="4">
    <source>
        <dbReference type="SMART" id="SM00382"/>
    </source>
</evidence>
<dbReference type="Gene3D" id="1.10.8.60">
    <property type="match status" value="2"/>
</dbReference>
<evidence type="ECO:0000256" key="1">
    <source>
        <dbReference type="ARBA" id="ARBA00010378"/>
    </source>
</evidence>
<dbReference type="InterPro" id="IPR027417">
    <property type="entry name" value="P-loop_NTPase"/>
</dbReference>
<evidence type="ECO:0000313" key="5">
    <source>
        <dbReference type="EMBL" id="MCU9593977.1"/>
    </source>
</evidence>
<keyword evidence="2" id="KW-0547">Nucleotide-binding</keyword>
<dbReference type="InterPro" id="IPR003593">
    <property type="entry name" value="AAA+_ATPase"/>
</dbReference>
<dbReference type="InterPro" id="IPR041627">
    <property type="entry name" value="AAA_lid_6"/>
</dbReference>
<dbReference type="SMART" id="SM00382">
    <property type="entry name" value="AAA"/>
    <property type="match status" value="2"/>
</dbReference>
<dbReference type="RefSeq" id="WP_173662384.1">
    <property type="nucleotide sequence ID" value="NZ_JAOUSE010000011.1"/>
</dbReference>
<protein>
    <submittedName>
        <fullName evidence="5">AAA family ATPase</fullName>
    </submittedName>
</protein>
<dbReference type="Pfam" id="PF00004">
    <property type="entry name" value="AAA"/>
    <property type="match status" value="2"/>
</dbReference>
<dbReference type="PANTHER" id="PTHR43392:SF2">
    <property type="entry name" value="AAA-TYPE ATPASE FAMILY PROTEIN _ ANKYRIN REPEAT FAMILY PROTEIN"/>
    <property type="match status" value="1"/>
</dbReference>
<dbReference type="EMBL" id="JAOUSE010000011">
    <property type="protein sequence ID" value="MCU9593977.1"/>
    <property type="molecule type" value="Genomic_DNA"/>
</dbReference>
<keyword evidence="3" id="KW-0067">ATP-binding</keyword>
<proteinExistence type="inferred from homology"/>
<evidence type="ECO:0000256" key="2">
    <source>
        <dbReference type="ARBA" id="ARBA00022741"/>
    </source>
</evidence>
<name>A0ABT2WE74_9BACI</name>
<sequence length="768" mass="88442">MKNSNNKATEINLLSYDEKLDFILTNYTQLKEENPSLLAELLVSIGGTLENRGMRNSFTKRWMEEASHIDPENETAFVYLSHFRLLEKEKLLDSIEFPPLRELDPRTQQELTIEKYKEICVTFLDQSDDVLANFEEEIYKLENYNEKSLLQRYKQYLNLYETLQDEIITMLSVVNDFEETTKRALYTKTQFQQLQEIVRSIKKIKKDWQALSSKTKTEDSPTALEELNQMIGLADVKKRIERFYEYIKYQKSRKEAGFKVVDEMSLNMVILGNPGTGKTKLARLFAKIYFELGILPREEVIETNRAQLVGSYVGQTEENVRKIVEKAVGGVLFIDEAYSLKRAGQSGNDYGQTAIDTLVSLMTSKEYGGKFSVIMAGYPEEMRQFLDANPGLRSRFPQSNMIELPDYSLDELIKIGEKIAFDNEFLLTMDAKKELAYLIEHERVDSTFGNARAVQNLIMDAIFRKGTRNEPNIPELFRYSILVKDDFRSEVSHIHNTKSPMEKLDELIGLQEVKEAVQTYISFVKMQKIRREQGFPSVPIQLHSVFTGNPGTGKTTVAKIYAELLKEVGILKRGHLVVAGRADFVAGYVGQSAIKTKKKIREALGGVLFIDEAYSLFRENNADYGKEVVDTIVEEMTKHKENLVIILAGYPNEMEILLESNPGLKSRFKKFFHFNDYSTEELIQIMQLFVKRYSYSLDEDAIDYLRDEITKNPPKGNGRFAENLIHEAIQQQAVRLMKQELPLEANNEVNRLIKDDIIESIKILQKGE</sequence>
<dbReference type="Gene3D" id="3.40.50.300">
    <property type="entry name" value="P-loop containing nucleotide triphosphate hydrolases"/>
    <property type="match status" value="2"/>
</dbReference>
<organism evidence="5 6">
    <name type="scientific">Pallidibacillus thermolactis</name>
    <dbReference type="NCBI Taxonomy" id="251051"/>
    <lineage>
        <taxon>Bacteria</taxon>
        <taxon>Bacillati</taxon>
        <taxon>Bacillota</taxon>
        <taxon>Bacilli</taxon>
        <taxon>Bacillales</taxon>
        <taxon>Bacillaceae</taxon>
        <taxon>Pallidibacillus</taxon>
    </lineage>
</organism>
<comment type="similarity">
    <text evidence="1">Belongs to the CbxX/CfxQ family.</text>
</comment>
<dbReference type="CDD" id="cd00009">
    <property type="entry name" value="AAA"/>
    <property type="match status" value="1"/>
</dbReference>
<dbReference type="InterPro" id="IPR000641">
    <property type="entry name" value="CbxX/CfxQ"/>
</dbReference>